<dbReference type="GO" id="GO:0016020">
    <property type="term" value="C:membrane"/>
    <property type="evidence" value="ECO:0007669"/>
    <property type="project" value="InterPro"/>
</dbReference>
<dbReference type="PANTHER" id="PTHR43806:SF11">
    <property type="entry name" value="CEREVISIN-RELATED"/>
    <property type="match status" value="1"/>
</dbReference>
<evidence type="ECO:0000256" key="1">
    <source>
        <dbReference type="ARBA" id="ARBA00011073"/>
    </source>
</evidence>
<name>A0A1C5IFL9_9ACTN</name>
<organism evidence="9 10">
    <name type="scientific">Micromonospora echinaurantiaca</name>
    <dbReference type="NCBI Taxonomy" id="47857"/>
    <lineage>
        <taxon>Bacteria</taxon>
        <taxon>Bacillati</taxon>
        <taxon>Actinomycetota</taxon>
        <taxon>Actinomycetes</taxon>
        <taxon>Micromonosporales</taxon>
        <taxon>Micromonosporaceae</taxon>
        <taxon>Micromonospora</taxon>
    </lineage>
</organism>
<evidence type="ECO:0000313" key="9">
    <source>
        <dbReference type="EMBL" id="SCG57160.1"/>
    </source>
</evidence>
<dbReference type="PROSITE" id="PS00137">
    <property type="entry name" value="SUBTILASE_HIS"/>
    <property type="match status" value="1"/>
</dbReference>
<feature type="active site" description="Charge relay system" evidence="5 6">
    <location>
        <position position="434"/>
    </location>
</feature>
<evidence type="ECO:0000256" key="4">
    <source>
        <dbReference type="ARBA" id="ARBA00022825"/>
    </source>
</evidence>
<accession>A0A1C5IFL9</accession>
<protein>
    <submittedName>
        <fullName evidence="9">Subtilase family protein</fullName>
    </submittedName>
</protein>
<feature type="active site" description="Charge relay system" evidence="5 6">
    <location>
        <position position="257"/>
    </location>
</feature>
<dbReference type="PRINTS" id="PR00723">
    <property type="entry name" value="SUBTILISIN"/>
</dbReference>
<dbReference type="GO" id="GO:0006508">
    <property type="term" value="P:proteolysis"/>
    <property type="evidence" value="ECO:0007669"/>
    <property type="project" value="UniProtKB-KW"/>
</dbReference>
<dbReference type="PROSITE" id="PS51892">
    <property type="entry name" value="SUBTILASE"/>
    <property type="match status" value="1"/>
</dbReference>
<feature type="active site" description="Charge relay system" evidence="5 6">
    <location>
        <position position="225"/>
    </location>
</feature>
<dbReference type="InterPro" id="IPR002126">
    <property type="entry name" value="Cadherin-like_dom"/>
</dbReference>
<keyword evidence="4 6" id="KW-0720">Serine protease</keyword>
<dbReference type="InterPro" id="IPR050131">
    <property type="entry name" value="Peptidase_S8_subtilisin-like"/>
</dbReference>
<dbReference type="Gene3D" id="3.40.50.200">
    <property type="entry name" value="Peptidase S8/S53 domain"/>
    <property type="match status" value="1"/>
</dbReference>
<evidence type="ECO:0000256" key="2">
    <source>
        <dbReference type="ARBA" id="ARBA00022670"/>
    </source>
</evidence>
<dbReference type="GO" id="GO:0005509">
    <property type="term" value="F:calcium ion binding"/>
    <property type="evidence" value="ECO:0007669"/>
    <property type="project" value="InterPro"/>
</dbReference>
<evidence type="ECO:0000256" key="7">
    <source>
        <dbReference type="RuleBase" id="RU003355"/>
    </source>
</evidence>
<dbReference type="PANTHER" id="PTHR43806">
    <property type="entry name" value="PEPTIDASE S8"/>
    <property type="match status" value="1"/>
</dbReference>
<dbReference type="SUPFAM" id="SSF52743">
    <property type="entry name" value="Subtilisin-like"/>
    <property type="match status" value="1"/>
</dbReference>
<dbReference type="PROSITE" id="PS00138">
    <property type="entry name" value="SUBTILASE_SER"/>
    <property type="match status" value="1"/>
</dbReference>
<dbReference type="Pfam" id="PF00082">
    <property type="entry name" value="Peptidase_S8"/>
    <property type="match status" value="1"/>
</dbReference>
<dbReference type="Proteomes" id="UP000198217">
    <property type="component" value="Chromosome I"/>
</dbReference>
<keyword evidence="2 6" id="KW-0645">Protease</keyword>
<dbReference type="InterPro" id="IPR015500">
    <property type="entry name" value="Peptidase_S8_subtilisin-rel"/>
</dbReference>
<dbReference type="EMBL" id="LT607750">
    <property type="protein sequence ID" value="SCG57160.1"/>
    <property type="molecule type" value="Genomic_DNA"/>
</dbReference>
<dbReference type="InterPro" id="IPR023827">
    <property type="entry name" value="Peptidase_S8_Asp-AS"/>
</dbReference>
<dbReference type="InterPro" id="IPR022398">
    <property type="entry name" value="Peptidase_S8_His-AS"/>
</dbReference>
<dbReference type="InterPro" id="IPR036852">
    <property type="entry name" value="Peptidase_S8/S53_dom_sf"/>
</dbReference>
<dbReference type="GO" id="GO:0004252">
    <property type="term" value="F:serine-type endopeptidase activity"/>
    <property type="evidence" value="ECO:0007669"/>
    <property type="project" value="UniProtKB-UniRule"/>
</dbReference>
<evidence type="ECO:0000256" key="3">
    <source>
        <dbReference type="ARBA" id="ARBA00022801"/>
    </source>
</evidence>
<dbReference type="InterPro" id="IPR014756">
    <property type="entry name" value="Ig_E-set"/>
</dbReference>
<evidence type="ECO:0000259" key="8">
    <source>
        <dbReference type="PROSITE" id="PS50268"/>
    </source>
</evidence>
<dbReference type="PROSITE" id="PS00136">
    <property type="entry name" value="SUBTILASE_ASP"/>
    <property type="match status" value="1"/>
</dbReference>
<proteinExistence type="inferred from homology"/>
<reference evidence="9 10" key="1">
    <citation type="submission" date="2016-06" db="EMBL/GenBank/DDBJ databases">
        <authorList>
            <person name="Kjaerup R.B."/>
            <person name="Dalgaard T.S."/>
            <person name="Juul-Madsen H.R."/>
        </authorList>
    </citation>
    <scope>NUCLEOTIDE SEQUENCE [LARGE SCALE GENOMIC DNA]</scope>
    <source>
        <strain evidence="9 10">DSM 43904</strain>
    </source>
</reference>
<sequence>MATQGFVPAAASSATAPFVTAKSGDGGRVAWVTLVTGDRALVRGSGTRADVVVDPAPRFGVTQFQQFSRGGDRYVLPGDAAGLVRAGVLDLELFNVTGLVRQGYDDAHSASVPLLVQYTKGRAAAGASKSAGATVRRLLPGVALMALDEKKATASQFWTQTLTVAGDGAAGSTGSGARRLSNGIGRVWLNGKVWANLDQSVPQVGAPAAWSRGLTGAGITVAVLDTGVDTDHPDLVGRVGPTKDFSGKGNVEDGNGHGTHVASTVGGVGAASQGAYKGVAPGARLAVGKVLDDTGFGTFDSVIAGMQWAAAESGAKVVNMSLGAGRSDGTDPVSVAVNELTRQHGTLFVISAGNSGVDEAVSSPAVADEALAVASVSKSDRLSDFSSRGPRIGDGALKPDVAAPGEDIVAARPANIPPLGEPVGDGYQRLNGTSMAAPHVAGAAALLAQQHPDWTAGRLKAALMSTAAEVTEVSPYAVGAGRVDVARATSQPVTALGSVSTYLPWPNQGVVKRQTLTWRNTGTAPVTLALAARLTRRDGEPAPVGLLSLAADTVTIPAGSDASVQVTITAQDKTAAGQYFGVLTARSSNGTVSTRTALSVYQEEEKYELTVNLIDRDGNAPTSSFALLVDLDRVENNHLVAHGEKIRVPRGRYALHGNISTHRDGQEPTVSLISHPELQLDRDAVQTLDARVGKPMSITTDNLAARGGEHSVGMVSKISDCSCTYSMYAELDARFGAVFAATVPGTSSTSFLFLQSRQAYEPRLELFAQTAQPFEVPALWVNESPPAGRGALPVVYGGAGTPEDLAKIDARGKLVLFQVPEGIAWEEILLRTAAIKDAGGEMAMVTLADPALAGLAGGENPMTDPALPTMVGVGPTVQRFVDVVKAESTQASYVSTPVPNLRYELAYGAEHQLNTDQVHQPKTRDLFAVRAAYHDNAVNAVHSVAAVPGFAETIGGGISWFLPVHAGRERTEYFTPGTWEMFEQAGPSNIAIERLRFEAGRYYDIAWNKAVAGPSLRGVVENVSNRPLAWRKDDAIDVILPMFADSAGRPRMPWTAVGDSGSISLYRNGQHAGTVPVPDTAVFEVPDAVADYRLVAEADRKVEWWPLSTKVTAVWTFRSSAADDGNALPMLTARFDPAVDLQNRAPVGGDFSFPVYVERQDKETVDVTAFTVDVSYDDGRTWRPAIVRAVRDHWKISVNHTATGFVSLRAKATDAEGNTVEQTVLRAYEIGGTAGRRGAF</sequence>
<dbReference type="InterPro" id="IPR000209">
    <property type="entry name" value="Peptidase_S8/S53_dom"/>
</dbReference>
<feature type="domain" description="Cadherin" evidence="8">
    <location>
        <begin position="540"/>
        <end position="651"/>
    </location>
</feature>
<dbReference type="GO" id="GO:0007156">
    <property type="term" value="P:homophilic cell adhesion via plasma membrane adhesion molecules"/>
    <property type="evidence" value="ECO:0007669"/>
    <property type="project" value="InterPro"/>
</dbReference>
<gene>
    <name evidence="9" type="ORF">GA0070609_3260</name>
</gene>
<dbReference type="InterPro" id="IPR023828">
    <property type="entry name" value="Peptidase_S8_Ser-AS"/>
</dbReference>
<evidence type="ECO:0000256" key="6">
    <source>
        <dbReference type="PROSITE-ProRule" id="PRU01240"/>
    </source>
</evidence>
<evidence type="ECO:0000256" key="5">
    <source>
        <dbReference type="PIRSR" id="PIRSR615500-1"/>
    </source>
</evidence>
<dbReference type="AlphaFoldDB" id="A0A1C5IFL9"/>
<keyword evidence="3 6" id="KW-0378">Hydrolase</keyword>
<comment type="similarity">
    <text evidence="1 6 7">Belongs to the peptidase S8 family.</text>
</comment>
<dbReference type="PROSITE" id="PS50268">
    <property type="entry name" value="CADHERIN_2"/>
    <property type="match status" value="1"/>
</dbReference>
<keyword evidence="10" id="KW-1185">Reference proteome</keyword>
<dbReference type="SUPFAM" id="SSF81296">
    <property type="entry name" value="E set domains"/>
    <property type="match status" value="1"/>
</dbReference>
<evidence type="ECO:0000313" key="10">
    <source>
        <dbReference type="Proteomes" id="UP000198217"/>
    </source>
</evidence>